<dbReference type="Proteomes" id="UP001364617">
    <property type="component" value="Unassembled WGS sequence"/>
</dbReference>
<accession>A0AAN9DQU3</accession>
<gene>
    <name evidence="1" type="ORF">R3I93_000060</name>
</gene>
<sequence length="36" mass="4139">MLGQVFFLDQQISSPQLWTLELSTRPNSRTLIEMAS</sequence>
<proteinExistence type="predicted"/>
<comment type="caution">
    <text evidence="1">The sequence shown here is derived from an EMBL/GenBank/DDBJ whole genome shotgun (WGS) entry which is preliminary data.</text>
</comment>
<organism evidence="1 2">
    <name type="scientific">Phoxinus phoxinus</name>
    <name type="common">Eurasian minnow</name>
    <dbReference type="NCBI Taxonomy" id="58324"/>
    <lineage>
        <taxon>Eukaryota</taxon>
        <taxon>Metazoa</taxon>
        <taxon>Chordata</taxon>
        <taxon>Craniata</taxon>
        <taxon>Vertebrata</taxon>
        <taxon>Euteleostomi</taxon>
        <taxon>Actinopterygii</taxon>
        <taxon>Neopterygii</taxon>
        <taxon>Teleostei</taxon>
        <taxon>Ostariophysi</taxon>
        <taxon>Cypriniformes</taxon>
        <taxon>Leuciscidae</taxon>
        <taxon>Phoxininae</taxon>
        <taxon>Phoxinus</taxon>
    </lineage>
</organism>
<evidence type="ECO:0000313" key="2">
    <source>
        <dbReference type="Proteomes" id="UP001364617"/>
    </source>
</evidence>
<keyword evidence="2" id="KW-1185">Reference proteome</keyword>
<dbReference type="EMBL" id="JAYKXH010000001">
    <property type="protein sequence ID" value="KAK7175680.1"/>
    <property type="molecule type" value="Genomic_DNA"/>
</dbReference>
<name>A0AAN9DQU3_9TELE</name>
<reference evidence="1 2" key="1">
    <citation type="submission" date="2024-02" db="EMBL/GenBank/DDBJ databases">
        <title>Chromosome-level genome assembly of the Eurasian Minnow (Phoxinus phoxinus).</title>
        <authorList>
            <person name="Oriowo T.O."/>
            <person name="Martin S."/>
            <person name="Stange M."/>
            <person name="Chrysostomakis Y."/>
            <person name="Brown T."/>
            <person name="Winkler S."/>
            <person name="Kukowka S."/>
            <person name="Myers E.W."/>
            <person name="Bohne A."/>
        </authorList>
    </citation>
    <scope>NUCLEOTIDE SEQUENCE [LARGE SCALE GENOMIC DNA]</scope>
    <source>
        <strain evidence="1">ZFMK-TIS-60720</strain>
        <tissue evidence="1">Whole Organism</tissue>
    </source>
</reference>
<dbReference type="AlphaFoldDB" id="A0AAN9DQU3"/>
<evidence type="ECO:0000313" key="1">
    <source>
        <dbReference type="EMBL" id="KAK7175680.1"/>
    </source>
</evidence>
<protein>
    <submittedName>
        <fullName evidence="1">Uncharacterized protein</fullName>
    </submittedName>
</protein>